<organism evidence="5 6">
    <name type="scientific">Prevotella amnii DNF00058</name>
    <dbReference type="NCBI Taxonomy" id="1401066"/>
    <lineage>
        <taxon>Bacteria</taxon>
        <taxon>Pseudomonadati</taxon>
        <taxon>Bacteroidota</taxon>
        <taxon>Bacteroidia</taxon>
        <taxon>Bacteroidales</taxon>
        <taxon>Prevotellaceae</taxon>
        <taxon>Prevotella</taxon>
    </lineage>
</organism>
<keyword evidence="6" id="KW-1185">Reference proteome</keyword>
<dbReference type="EMBL" id="JRNU01000052">
    <property type="protein sequence ID" value="KGF51076.1"/>
    <property type="molecule type" value="Genomic_DNA"/>
</dbReference>
<feature type="transmembrane region" description="Helical" evidence="4">
    <location>
        <begin position="152"/>
        <end position="171"/>
    </location>
</feature>
<evidence type="ECO:0000256" key="3">
    <source>
        <dbReference type="ARBA" id="ARBA00023136"/>
    </source>
</evidence>
<dbReference type="PANTHER" id="PTHR23531:SF1">
    <property type="entry name" value="QUINOLENE RESISTANCE PROTEIN NORA"/>
    <property type="match status" value="1"/>
</dbReference>
<accession>A0A096AWG6</accession>
<comment type="caution">
    <text evidence="5">The sequence shown here is derived from an EMBL/GenBank/DDBJ whole genome shotgun (WGS) entry which is preliminary data.</text>
</comment>
<evidence type="ECO:0000313" key="6">
    <source>
        <dbReference type="Proteomes" id="UP000029614"/>
    </source>
</evidence>
<dbReference type="PANTHER" id="PTHR23531">
    <property type="entry name" value="QUINOLENE RESISTANCE PROTEIN NORA"/>
    <property type="match status" value="1"/>
</dbReference>
<feature type="transmembrane region" description="Helical" evidence="4">
    <location>
        <begin position="245"/>
        <end position="264"/>
    </location>
</feature>
<dbReference type="SUPFAM" id="SSF103473">
    <property type="entry name" value="MFS general substrate transporter"/>
    <property type="match status" value="1"/>
</dbReference>
<dbReference type="Gene3D" id="1.20.1250.20">
    <property type="entry name" value="MFS general substrate transporter like domains"/>
    <property type="match status" value="1"/>
</dbReference>
<sequence>MDTQNTLMHIRLWNRHFWRLALSNFFLAISAYMLIPSLARYFSSKGYNNNSIGWVMLCFALGVFVLGGFSGYLIQRFRRNVVCIVSILLMTVCTGALYYFEILKKDAISYNTLLLLRLVQGAFYGLAQMVLLGTLVIDTVEASHRTEANYSVTWFGRLALSVGPLVALMLYRQLDSGSAFLGSCISGLIAMLLVLSVKFPFRAPEETIHIFSLDRFLLIQGGWLSVTLVCSAMLVGMVLSVSQTPLFFILLMIGFLLAVLAERFAFANADLRSEGVTGLLLIGMAMLLMLTRTQHVVDLIAPAFIGLGIGLIGSRFLLFFIKLSKHCQRGTSQTTYLLSWELGLGLGLFFGYNLLDMQKEMILEIGIGITIIILLLYRFYVHSWYVHHKNR</sequence>
<evidence type="ECO:0000256" key="4">
    <source>
        <dbReference type="SAM" id="Phobius"/>
    </source>
</evidence>
<feature type="transmembrane region" description="Helical" evidence="4">
    <location>
        <begin position="20"/>
        <end position="39"/>
    </location>
</feature>
<keyword evidence="2 4" id="KW-1133">Transmembrane helix</keyword>
<name>A0A096AWG6_9BACT</name>
<feature type="transmembrane region" description="Helical" evidence="4">
    <location>
        <begin position="299"/>
        <end position="323"/>
    </location>
</feature>
<dbReference type="Pfam" id="PF07690">
    <property type="entry name" value="MFS_1"/>
    <property type="match status" value="1"/>
</dbReference>
<feature type="transmembrane region" description="Helical" evidence="4">
    <location>
        <begin position="335"/>
        <end position="355"/>
    </location>
</feature>
<dbReference type="Proteomes" id="UP000029614">
    <property type="component" value="Unassembled WGS sequence"/>
</dbReference>
<feature type="transmembrane region" description="Helical" evidence="4">
    <location>
        <begin position="81"/>
        <end position="100"/>
    </location>
</feature>
<proteinExistence type="predicted"/>
<dbReference type="GO" id="GO:0022857">
    <property type="term" value="F:transmembrane transporter activity"/>
    <property type="evidence" value="ECO:0007669"/>
    <property type="project" value="InterPro"/>
</dbReference>
<evidence type="ECO:0000256" key="2">
    <source>
        <dbReference type="ARBA" id="ARBA00022989"/>
    </source>
</evidence>
<feature type="transmembrane region" description="Helical" evidence="4">
    <location>
        <begin position="361"/>
        <end position="381"/>
    </location>
</feature>
<evidence type="ECO:0000313" key="5">
    <source>
        <dbReference type="EMBL" id="KGF51076.1"/>
    </source>
</evidence>
<feature type="transmembrane region" description="Helical" evidence="4">
    <location>
        <begin position="177"/>
        <end position="195"/>
    </location>
</feature>
<dbReference type="InterPro" id="IPR052714">
    <property type="entry name" value="MFS_Exporter"/>
</dbReference>
<protein>
    <submittedName>
        <fullName evidence="5">Transporter</fullName>
    </submittedName>
</protein>
<dbReference type="InterPro" id="IPR036259">
    <property type="entry name" value="MFS_trans_sf"/>
</dbReference>
<gene>
    <name evidence="5" type="ORF">HMPREF9302_08820</name>
</gene>
<reference evidence="5 6" key="1">
    <citation type="submission" date="2014-07" db="EMBL/GenBank/DDBJ databases">
        <authorList>
            <person name="McCorrison J."/>
            <person name="Sanka R."/>
            <person name="Torralba M."/>
            <person name="Gillis M."/>
            <person name="Haft D.H."/>
            <person name="Methe B."/>
            <person name="Sutton G."/>
            <person name="Nelson K.E."/>
        </authorList>
    </citation>
    <scope>NUCLEOTIDE SEQUENCE [LARGE SCALE GENOMIC DNA]</scope>
    <source>
        <strain evidence="5 6">DNF00058</strain>
    </source>
</reference>
<dbReference type="AlphaFoldDB" id="A0A096AWG6"/>
<dbReference type="OrthoDB" id="1067151at2"/>
<feature type="transmembrane region" description="Helical" evidence="4">
    <location>
        <begin position="216"/>
        <end position="239"/>
    </location>
</feature>
<feature type="transmembrane region" description="Helical" evidence="4">
    <location>
        <begin position="120"/>
        <end position="140"/>
    </location>
</feature>
<feature type="transmembrane region" description="Helical" evidence="4">
    <location>
        <begin position="276"/>
        <end position="293"/>
    </location>
</feature>
<keyword evidence="3 4" id="KW-0472">Membrane</keyword>
<dbReference type="RefSeq" id="WP_036856644.1">
    <property type="nucleotide sequence ID" value="NZ_JRNU01000052.1"/>
</dbReference>
<keyword evidence="1 4" id="KW-0812">Transmembrane</keyword>
<evidence type="ECO:0000256" key="1">
    <source>
        <dbReference type="ARBA" id="ARBA00022692"/>
    </source>
</evidence>
<dbReference type="InterPro" id="IPR011701">
    <property type="entry name" value="MFS"/>
</dbReference>
<feature type="transmembrane region" description="Helical" evidence="4">
    <location>
        <begin position="51"/>
        <end position="74"/>
    </location>
</feature>